<dbReference type="EMBL" id="MK072213">
    <property type="protein sequence ID" value="AYV80191.1"/>
    <property type="molecule type" value="Genomic_DNA"/>
</dbReference>
<evidence type="ECO:0000313" key="1">
    <source>
        <dbReference type="EMBL" id="AYV80191.1"/>
    </source>
</evidence>
<organism evidence="1">
    <name type="scientific">Gaeavirus sp</name>
    <dbReference type="NCBI Taxonomy" id="2487767"/>
    <lineage>
        <taxon>Viruses</taxon>
        <taxon>Varidnaviria</taxon>
        <taxon>Bamfordvirae</taxon>
        <taxon>Nucleocytoviricota</taxon>
        <taxon>Megaviricetes</taxon>
        <taxon>Imitervirales</taxon>
        <taxon>Mimiviridae</taxon>
        <taxon>Klosneuvirinae</taxon>
    </lineage>
</organism>
<proteinExistence type="predicted"/>
<reference evidence="1" key="1">
    <citation type="submission" date="2018-10" db="EMBL/GenBank/DDBJ databases">
        <title>Hidden diversity of soil giant viruses.</title>
        <authorList>
            <person name="Schulz F."/>
            <person name="Alteio L."/>
            <person name="Goudeau D."/>
            <person name="Ryan E.M."/>
            <person name="Malmstrom R.R."/>
            <person name="Blanchard J."/>
            <person name="Woyke T."/>
        </authorList>
    </citation>
    <scope>NUCLEOTIDE SEQUENCE</scope>
    <source>
        <strain evidence="1">GAV1</strain>
    </source>
</reference>
<accession>A0A3G5A1X4</accession>
<sequence length="205" mass="24548">MEITSIEELEVITYEKYTEVTSLCIIDECIEDEELYSKIFKFINLEYFNVNTSFDFDVHYDNRLAVFQKLRQKPLTRSEVCPVSLYALYFTLIYDNCLSFSHSHFRKDDNKIVQIIEDNKDIIKSIIVFYEDSDVDRYFNDLPPQLEYLQIVLSYQISSLILTNLPFTLRQLNIVYKHYKNPDIEAIFFIKLSHGCDLQYIHRIR</sequence>
<name>A0A3G5A1X4_9VIRU</name>
<gene>
    <name evidence="1" type="ORF">Gaeavirus15_1</name>
</gene>
<protein>
    <submittedName>
        <fullName evidence="1">Uncharacterized protein</fullName>
    </submittedName>
</protein>